<dbReference type="HOGENOM" id="CLU_2394275_0_0_7"/>
<dbReference type="Proteomes" id="UP000018769">
    <property type="component" value="Chromosome I"/>
</dbReference>
<dbReference type="EMBL" id="HG793133">
    <property type="protein sequence ID" value="CDK30460.1"/>
    <property type="molecule type" value="Genomic_DNA"/>
</dbReference>
<proteinExistence type="predicted"/>
<sequence length="93" mass="10380">MTLNNIIKTKNPPETNAVISFIIAAILGKTGISYLYQFLKTKDCECLLLGIGSISVTGLLALMVMCDVERAKNFRTKKQKYLDALEVKQILKK</sequence>
<feature type="transmembrane region" description="Helical" evidence="1">
    <location>
        <begin position="48"/>
        <end position="68"/>
    </location>
</feature>
<reference evidence="2 3" key="1">
    <citation type="journal article" date="2015" name="Biol. Direct">
        <title>Babela massiliensis, a representative of a widespread bacterial phylum with unusual adaptations to parasitism in amoebae.</title>
        <authorList>
            <person name="Pagnier I."/>
            <person name="Yutin N."/>
            <person name="Croce O."/>
            <person name="Makarova K.S."/>
            <person name="Wolf Y.I."/>
            <person name="Benamar S."/>
            <person name="Raoult D."/>
            <person name="Koonin E.V."/>
            <person name="La Scola B."/>
        </authorList>
    </citation>
    <scope>NUCLEOTIDE SEQUENCE [LARGE SCALE GENOMIC DNA]</scope>
    <source>
        <strain evidence="3">BABL1</strain>
    </source>
</reference>
<keyword evidence="3" id="KW-1185">Reference proteome</keyword>
<dbReference type="AlphaFoldDB" id="V6DFW3"/>
<keyword evidence="1" id="KW-0472">Membrane</keyword>
<evidence type="ECO:0000313" key="2">
    <source>
        <dbReference type="EMBL" id="CDK30460.1"/>
    </source>
</evidence>
<accession>V6DFW3</accession>
<keyword evidence="1" id="KW-0812">Transmembrane</keyword>
<evidence type="ECO:0000256" key="1">
    <source>
        <dbReference type="SAM" id="Phobius"/>
    </source>
</evidence>
<keyword evidence="1" id="KW-1133">Transmembrane helix</keyword>
<protein>
    <submittedName>
        <fullName evidence="2">Uncharacterized protein</fullName>
    </submittedName>
</protein>
<evidence type="ECO:0000313" key="3">
    <source>
        <dbReference type="Proteomes" id="UP000018769"/>
    </source>
</evidence>
<name>V6DFW3_9BACT</name>
<gene>
    <name evidence="2" type="ORF">BABL1_gene_558</name>
</gene>
<dbReference type="KEGG" id="dpb:BABL1_gene_558"/>
<organism evidence="2 3">
    <name type="scientific">Candidatus Babela massiliensis</name>
    <dbReference type="NCBI Taxonomy" id="673862"/>
    <lineage>
        <taxon>Bacteria</taxon>
        <taxon>Candidatus Babelota</taxon>
        <taxon>Candidatus Babeliae</taxon>
        <taxon>Candidatus Babeliales</taxon>
        <taxon>Candidatus Babeliaceae</taxon>
        <taxon>Candidatus Babela</taxon>
    </lineage>
</organism>
<feature type="transmembrane region" description="Helical" evidence="1">
    <location>
        <begin position="17"/>
        <end position="36"/>
    </location>
</feature>